<dbReference type="RefSeq" id="WP_052104226.1">
    <property type="nucleotide sequence ID" value="NZ_AXNT01000088.1"/>
</dbReference>
<name>A0A0A0B4D0_9CELL</name>
<feature type="compositionally biased region" description="Acidic residues" evidence="1">
    <location>
        <begin position="66"/>
        <end position="84"/>
    </location>
</feature>
<dbReference type="InterPro" id="IPR037883">
    <property type="entry name" value="Knr4/Smi1-like_sf"/>
</dbReference>
<gene>
    <name evidence="2" type="ORF">Q760_17890</name>
</gene>
<evidence type="ECO:0000256" key="1">
    <source>
        <dbReference type="SAM" id="MobiDB-lite"/>
    </source>
</evidence>
<sequence>MVAEWDYPDVGVVLLDTPSGGHDTVMLDYRRCGPTGEPAVVHVDEDRVPREVAPSFAAFVAALELATEDEDDDDDGDGDGDGDG</sequence>
<dbReference type="AlphaFoldDB" id="A0A0A0B4D0"/>
<proteinExistence type="predicted"/>
<dbReference type="SUPFAM" id="SSF160631">
    <property type="entry name" value="SMI1/KNR4-like"/>
    <property type="match status" value="1"/>
</dbReference>
<dbReference type="STRING" id="1408250.Q760_17890"/>
<keyword evidence="3" id="KW-1185">Reference proteome</keyword>
<dbReference type="EMBL" id="AXNT01000088">
    <property type="protein sequence ID" value="KGM01715.1"/>
    <property type="molecule type" value="Genomic_DNA"/>
</dbReference>
<dbReference type="Proteomes" id="UP000029833">
    <property type="component" value="Unassembled WGS sequence"/>
</dbReference>
<reference evidence="2 3" key="1">
    <citation type="submission" date="2013-10" db="EMBL/GenBank/DDBJ databases">
        <authorList>
            <person name="Wang G."/>
            <person name="Zhuang W."/>
        </authorList>
    </citation>
    <scope>NUCLEOTIDE SEQUENCE [LARGE SCALE GENOMIC DNA]</scope>
    <source>
        <strain evidence="2 3">DSM 20118</strain>
    </source>
</reference>
<dbReference type="Gene3D" id="3.40.1580.10">
    <property type="entry name" value="SMI1/KNR4-like"/>
    <property type="match status" value="1"/>
</dbReference>
<accession>A0A0A0B4D0</accession>
<feature type="region of interest" description="Disordered" evidence="1">
    <location>
        <begin position="65"/>
        <end position="84"/>
    </location>
</feature>
<evidence type="ECO:0008006" key="4">
    <source>
        <dbReference type="Google" id="ProtNLM"/>
    </source>
</evidence>
<organism evidence="2 3">
    <name type="scientific">Cellulomonas cellasea DSM 20118</name>
    <dbReference type="NCBI Taxonomy" id="1408250"/>
    <lineage>
        <taxon>Bacteria</taxon>
        <taxon>Bacillati</taxon>
        <taxon>Actinomycetota</taxon>
        <taxon>Actinomycetes</taxon>
        <taxon>Micrococcales</taxon>
        <taxon>Cellulomonadaceae</taxon>
        <taxon>Cellulomonas</taxon>
    </lineage>
</organism>
<protein>
    <recommendedName>
        <fullName evidence="4">Knr4/Smi1-like domain-containing protein</fullName>
    </recommendedName>
</protein>
<comment type="caution">
    <text evidence="2">The sequence shown here is derived from an EMBL/GenBank/DDBJ whole genome shotgun (WGS) entry which is preliminary data.</text>
</comment>
<evidence type="ECO:0000313" key="2">
    <source>
        <dbReference type="EMBL" id="KGM01715.1"/>
    </source>
</evidence>
<dbReference type="OrthoDB" id="4827574at2"/>
<evidence type="ECO:0000313" key="3">
    <source>
        <dbReference type="Proteomes" id="UP000029833"/>
    </source>
</evidence>